<dbReference type="AlphaFoldDB" id="A0A1H7HFT9"/>
<sequence length="86" mass="10143">MLLLIKDVLEFKISQRWMSENFQTGRRISVENVEKKNFPTLVYLHLFTVFVLLLGVAFSFIYALIFIVYYTSAIKVKYTGLIYSCF</sequence>
<feature type="transmembrane region" description="Helical" evidence="1">
    <location>
        <begin position="42"/>
        <end position="70"/>
    </location>
</feature>
<gene>
    <name evidence="2" type="ORF">SAMN04488505_101295</name>
</gene>
<protein>
    <submittedName>
        <fullName evidence="2">Uncharacterized protein</fullName>
    </submittedName>
</protein>
<accession>A0A1H7HFT9</accession>
<dbReference type="EMBL" id="FOBB01000001">
    <property type="protein sequence ID" value="SEK49068.1"/>
    <property type="molecule type" value="Genomic_DNA"/>
</dbReference>
<dbReference type="STRING" id="573321.SAMN04488505_101295"/>
<keyword evidence="1" id="KW-0812">Transmembrane</keyword>
<evidence type="ECO:0000256" key="1">
    <source>
        <dbReference type="SAM" id="Phobius"/>
    </source>
</evidence>
<reference evidence="2 3" key="1">
    <citation type="submission" date="2016-10" db="EMBL/GenBank/DDBJ databases">
        <authorList>
            <person name="de Groot N.N."/>
        </authorList>
    </citation>
    <scope>NUCLEOTIDE SEQUENCE [LARGE SCALE GENOMIC DNA]</scope>
    <source>
        <strain evidence="2 3">DSM 21039</strain>
    </source>
</reference>
<evidence type="ECO:0000313" key="2">
    <source>
        <dbReference type="EMBL" id="SEK49068.1"/>
    </source>
</evidence>
<keyword evidence="1" id="KW-0472">Membrane</keyword>
<keyword evidence="3" id="KW-1185">Reference proteome</keyword>
<dbReference type="Proteomes" id="UP000198984">
    <property type="component" value="Unassembled WGS sequence"/>
</dbReference>
<evidence type="ECO:0000313" key="3">
    <source>
        <dbReference type="Proteomes" id="UP000198984"/>
    </source>
</evidence>
<proteinExistence type="predicted"/>
<name>A0A1H7HFT9_9BACT</name>
<keyword evidence="1" id="KW-1133">Transmembrane helix</keyword>
<organism evidence="2 3">
    <name type="scientific">Chitinophaga rupis</name>
    <dbReference type="NCBI Taxonomy" id="573321"/>
    <lineage>
        <taxon>Bacteria</taxon>
        <taxon>Pseudomonadati</taxon>
        <taxon>Bacteroidota</taxon>
        <taxon>Chitinophagia</taxon>
        <taxon>Chitinophagales</taxon>
        <taxon>Chitinophagaceae</taxon>
        <taxon>Chitinophaga</taxon>
    </lineage>
</organism>